<protein>
    <recommendedName>
        <fullName evidence="4">Long-chain fatty acid transport protein</fullName>
    </recommendedName>
</protein>
<evidence type="ECO:0000313" key="3">
    <source>
        <dbReference type="Proteomes" id="UP000014461"/>
    </source>
</evidence>
<gene>
    <name evidence="2" type="ORF">AALB_1884</name>
</gene>
<name>R9PKB1_AGAAL</name>
<keyword evidence="3" id="KW-1185">Reference proteome</keyword>
<comment type="caution">
    <text evidence="2">The sequence shown here is derived from an EMBL/GenBank/DDBJ whole genome shotgun (WGS) entry which is preliminary data.</text>
</comment>
<dbReference type="EMBL" id="BARX01000011">
    <property type="protein sequence ID" value="GAD01804.1"/>
    <property type="molecule type" value="Genomic_DNA"/>
</dbReference>
<proteinExistence type="predicted"/>
<accession>R9PKB1</accession>
<dbReference type="Proteomes" id="UP000014461">
    <property type="component" value="Unassembled WGS sequence"/>
</dbReference>
<reference evidence="2" key="1">
    <citation type="journal article" date="2013" name="Genome Announc.">
        <title>Draft Genome Sequence of Agarivorans albus Strain MKT 106T, an Agarolytic Marine Bacterium.</title>
        <authorList>
            <person name="Yasuike M."/>
            <person name="Nakamura Y."/>
            <person name="Kai W."/>
            <person name="Fujiwara A."/>
            <person name="Fukui Y."/>
            <person name="Satomi M."/>
            <person name="Sano M."/>
        </authorList>
    </citation>
    <scope>NUCLEOTIDE SEQUENCE [LARGE SCALE GENOMIC DNA]</scope>
</reference>
<sequence length="52" mass="5524">MTKKLLIAIFLSFQSLALAGDLSIGFGAFASNRDSSIINKGVMSLDLALVYT</sequence>
<evidence type="ECO:0000313" key="2">
    <source>
        <dbReference type="EMBL" id="GAD01804.1"/>
    </source>
</evidence>
<evidence type="ECO:0000256" key="1">
    <source>
        <dbReference type="SAM" id="SignalP"/>
    </source>
</evidence>
<feature type="signal peptide" evidence="1">
    <location>
        <begin position="1"/>
        <end position="19"/>
    </location>
</feature>
<dbReference type="RefSeq" id="WP_016401572.1">
    <property type="nucleotide sequence ID" value="NZ_BARX01000011.1"/>
</dbReference>
<keyword evidence="1" id="KW-0732">Signal</keyword>
<evidence type="ECO:0008006" key="4">
    <source>
        <dbReference type="Google" id="ProtNLM"/>
    </source>
</evidence>
<feature type="chain" id="PRO_5004478741" description="Long-chain fatty acid transport protein" evidence="1">
    <location>
        <begin position="20"/>
        <end position="52"/>
    </location>
</feature>
<organism evidence="2 3">
    <name type="scientific">Agarivorans albus MKT 106</name>
    <dbReference type="NCBI Taxonomy" id="1331007"/>
    <lineage>
        <taxon>Bacteria</taxon>
        <taxon>Pseudomonadati</taxon>
        <taxon>Pseudomonadota</taxon>
        <taxon>Gammaproteobacteria</taxon>
        <taxon>Alteromonadales</taxon>
        <taxon>Alteromonadaceae</taxon>
        <taxon>Agarivorans</taxon>
    </lineage>
</organism>
<dbReference type="AlphaFoldDB" id="R9PKB1"/>
<dbReference type="STRING" id="1331007.AALB_1884"/>